<gene>
    <name evidence="3" type="ORF">KFL_002520050</name>
</gene>
<evidence type="ECO:0000256" key="1">
    <source>
        <dbReference type="SAM" id="MobiDB-lite"/>
    </source>
</evidence>
<dbReference type="GO" id="GO:0005929">
    <property type="term" value="C:cilium"/>
    <property type="evidence" value="ECO:0000318"/>
    <property type="project" value="GO_Central"/>
</dbReference>
<dbReference type="SMART" id="SM01349">
    <property type="entry name" value="TOG"/>
    <property type="match status" value="1"/>
</dbReference>
<dbReference type="InterPro" id="IPR011989">
    <property type="entry name" value="ARM-like"/>
</dbReference>
<dbReference type="SUPFAM" id="SSF48371">
    <property type="entry name" value="ARM repeat"/>
    <property type="match status" value="1"/>
</dbReference>
<proteinExistence type="predicted"/>
<feature type="compositionally biased region" description="Basic residues" evidence="1">
    <location>
        <begin position="780"/>
        <end position="792"/>
    </location>
</feature>
<evidence type="ECO:0000259" key="2">
    <source>
        <dbReference type="SMART" id="SM01349"/>
    </source>
</evidence>
<feature type="compositionally biased region" description="Acidic residues" evidence="1">
    <location>
        <begin position="817"/>
        <end position="826"/>
    </location>
</feature>
<dbReference type="Pfam" id="PF21038">
    <property type="entry name" value="CEP104_N"/>
    <property type="match status" value="1"/>
</dbReference>
<feature type="compositionally biased region" description="Low complexity" evidence="1">
    <location>
        <begin position="336"/>
        <end position="350"/>
    </location>
</feature>
<dbReference type="EMBL" id="DF237201">
    <property type="protein sequence ID" value="GAQ85746.1"/>
    <property type="molecule type" value="Genomic_DNA"/>
</dbReference>
<dbReference type="OMA" id="VQGNDYN"/>
<dbReference type="InterPro" id="IPR008979">
    <property type="entry name" value="Galactose-bd-like_sf"/>
</dbReference>
<dbReference type="InterPro" id="IPR048738">
    <property type="entry name" value="CEP104_Znf"/>
</dbReference>
<organism evidence="3 4">
    <name type="scientific">Klebsormidium nitens</name>
    <name type="common">Green alga</name>
    <name type="synonym">Ulothrix nitens</name>
    <dbReference type="NCBI Taxonomy" id="105231"/>
    <lineage>
        <taxon>Eukaryota</taxon>
        <taxon>Viridiplantae</taxon>
        <taxon>Streptophyta</taxon>
        <taxon>Klebsormidiophyceae</taxon>
        <taxon>Klebsormidiales</taxon>
        <taxon>Klebsormidiaceae</taxon>
        <taxon>Klebsormidium</taxon>
    </lineage>
</organism>
<dbReference type="InterPro" id="IPR016024">
    <property type="entry name" value="ARM-type_fold"/>
</dbReference>
<dbReference type="Proteomes" id="UP000054558">
    <property type="component" value="Unassembled WGS sequence"/>
</dbReference>
<dbReference type="InterPro" id="IPR048739">
    <property type="entry name" value="CEP104_N"/>
</dbReference>
<dbReference type="OrthoDB" id="66599at2759"/>
<dbReference type="PANTHER" id="PTHR13371">
    <property type="entry name" value="GLYCINE-, GLUTAMATE-, THIENYLCYCLOHEXYLPIPERIDINE-BINDING PROTEIN"/>
    <property type="match status" value="1"/>
</dbReference>
<dbReference type="InterPro" id="IPR052607">
    <property type="entry name" value="CEP104-like"/>
</dbReference>
<dbReference type="AlphaFoldDB" id="A0A1Y1IAN2"/>
<reference evidence="3 4" key="1">
    <citation type="journal article" date="2014" name="Nat. Commun.">
        <title>Klebsormidium flaccidum genome reveals primary factors for plant terrestrial adaptation.</title>
        <authorList>
            <person name="Hori K."/>
            <person name="Maruyama F."/>
            <person name="Fujisawa T."/>
            <person name="Togashi T."/>
            <person name="Yamamoto N."/>
            <person name="Seo M."/>
            <person name="Sato S."/>
            <person name="Yamada T."/>
            <person name="Mori H."/>
            <person name="Tajima N."/>
            <person name="Moriyama T."/>
            <person name="Ikeuchi M."/>
            <person name="Watanabe M."/>
            <person name="Wada H."/>
            <person name="Kobayashi K."/>
            <person name="Saito M."/>
            <person name="Masuda T."/>
            <person name="Sasaki-Sekimoto Y."/>
            <person name="Mashiguchi K."/>
            <person name="Awai K."/>
            <person name="Shimojima M."/>
            <person name="Masuda S."/>
            <person name="Iwai M."/>
            <person name="Nobusawa T."/>
            <person name="Narise T."/>
            <person name="Kondo S."/>
            <person name="Saito H."/>
            <person name="Sato R."/>
            <person name="Murakawa M."/>
            <person name="Ihara Y."/>
            <person name="Oshima-Yamada Y."/>
            <person name="Ohtaka K."/>
            <person name="Satoh M."/>
            <person name="Sonobe K."/>
            <person name="Ishii M."/>
            <person name="Ohtani R."/>
            <person name="Kanamori-Sato M."/>
            <person name="Honoki R."/>
            <person name="Miyazaki D."/>
            <person name="Mochizuki H."/>
            <person name="Umetsu J."/>
            <person name="Higashi K."/>
            <person name="Shibata D."/>
            <person name="Kamiya Y."/>
            <person name="Sato N."/>
            <person name="Nakamura Y."/>
            <person name="Tabata S."/>
            <person name="Ida S."/>
            <person name="Kurokawa K."/>
            <person name="Ohta H."/>
        </authorList>
    </citation>
    <scope>NUCLEOTIDE SEQUENCE [LARGE SCALE GENOMIC DNA]</scope>
    <source>
        <strain evidence="3 4">NIES-2285</strain>
    </source>
</reference>
<name>A0A1Y1IAN2_KLENI</name>
<evidence type="ECO:0000313" key="4">
    <source>
        <dbReference type="Proteomes" id="UP000054558"/>
    </source>
</evidence>
<dbReference type="PANTHER" id="PTHR13371:SF0">
    <property type="entry name" value="CENTROSOMAL PROTEIN OF 104 KDA"/>
    <property type="match status" value="1"/>
</dbReference>
<accession>A0A1Y1IAN2</accession>
<dbReference type="Gene3D" id="1.25.10.10">
    <property type="entry name" value="Leucine-rich Repeat Variant"/>
    <property type="match status" value="1"/>
</dbReference>
<dbReference type="SUPFAM" id="SSF49785">
    <property type="entry name" value="Galactose-binding domain-like"/>
    <property type="match status" value="1"/>
</dbReference>
<evidence type="ECO:0000313" key="3">
    <source>
        <dbReference type="EMBL" id="GAQ85746.1"/>
    </source>
</evidence>
<dbReference type="Pfam" id="PF21039">
    <property type="entry name" value="CEP104_ZnF"/>
    <property type="match status" value="1"/>
</dbReference>
<feature type="compositionally biased region" description="Basic and acidic residues" evidence="1">
    <location>
        <begin position="793"/>
        <end position="803"/>
    </location>
</feature>
<keyword evidence="4" id="KW-1185">Reference proteome</keyword>
<feature type="compositionally biased region" description="Basic and acidic residues" evidence="1">
    <location>
        <begin position="388"/>
        <end position="398"/>
    </location>
</feature>
<feature type="domain" description="TOG" evidence="2">
    <location>
        <begin position="463"/>
        <end position="703"/>
    </location>
</feature>
<dbReference type="Pfam" id="PF21040">
    <property type="entry name" value="CEP104-like_TOG"/>
    <property type="match status" value="1"/>
</dbReference>
<sequence length="951" mass="102235">MATGASQKLRFTVESASGEDPDYPAKELNFHSPHTKGWQSPRFCKFPQELILQLDKPAQVHQIQLLSHEFKISCKIEVFVGLPPPGILDPSQCPLKRLGYLSLDPNERSNHQARELKSVHVDTPAQVIKFLLHKCHPNKLNIYNQVGIVALNIVGQPLDAAKLALAQQALLGRAQNGRGGRGAPPEDPLLESVDAVTAQQLRELLAQKDAAVRNEDYDEAKRLKVIIDRVRAFGNQVAVLEARKQAAVDREDYDAAKKIKEEIDALRSKEGGLVPLEGGGGRTAFESLSLNEASVTRPDPETVFNRVLQSGRNSRPENEDPEPPSESYASDAPPGDQLSDPDSPASPSLQRTLSNSYDDRPIKGAASANGNGYDLMEENGGPDPLDLANRDKARRDSGRTAAASGSTGPRKQWGKPTASPGLDDVGSEPTSPTSPLPQRPDGISAELPEPERQNGEVMKQNAALVTAVGEYTALCILSKSWQLRDAAFQKLLKDLAGGSFPADGAPLFRGLVKATLKGLNDKVASVFFNAIPLVRGLFTSYASEASARDVQNCSGEIIGALLERGLSDSNARVQTASSETLQWLAERKEVGPAAVVGPLLRPVKSQAQWKMVLGRLTLQQAFLQTYGLSPSSKSGLPVDQLMKFVCDSFASANGEVRAQATAVTVHVYRLIGTGVERYLSGLKPVVREALSSEFEKADSQAASGGVVIETKRRSSIGGISEGNLQGAGIVPPGRKKASQPGKSQPGGDPPATKKAKAPPQKRRDLEGGHPEGSPRPPGHLVKKHAHGKHSGKHSGEGGDEGRGHGPRPKTSAHPPPTEEDAEEDGPTDTCQFCGVVDERFLTGETMDLHFFQECPMLCSCDECGQIVEIASLTEHRLEECEEGGVYAECPKCNEAVPQEELTRHSKTCRAGSRSSEIGRCPLCRADIPGEDGWAEHLLEGNGCPRNPRTAR</sequence>
<feature type="region of interest" description="Disordered" evidence="1">
    <location>
        <begin position="717"/>
        <end position="828"/>
    </location>
</feature>
<feature type="region of interest" description="Disordered" evidence="1">
    <location>
        <begin position="307"/>
        <end position="456"/>
    </location>
</feature>
<protein>
    <submittedName>
        <fullName evidence="3">Galactose-binding domain-like</fullName>
    </submittedName>
</protein>
<dbReference type="InterPro" id="IPR034085">
    <property type="entry name" value="TOG"/>
</dbReference>